<comment type="caution">
    <text evidence="1">The sequence shown here is derived from an EMBL/GenBank/DDBJ whole genome shotgun (WGS) entry which is preliminary data.</text>
</comment>
<sequence>LKNYHLLKQTDYCQLAEEYKQKLNKDDDFLWEDLFILEKE</sequence>
<gene>
    <name evidence="1" type="ORF">S01H1_06825</name>
</gene>
<dbReference type="AlphaFoldDB" id="X0SRR0"/>
<feature type="non-terminal residue" evidence="1">
    <location>
        <position position="1"/>
    </location>
</feature>
<dbReference type="EMBL" id="BARS01003519">
    <property type="protein sequence ID" value="GAF83813.1"/>
    <property type="molecule type" value="Genomic_DNA"/>
</dbReference>
<reference evidence="1" key="1">
    <citation type="journal article" date="2014" name="Front. Microbiol.">
        <title>High frequency of phylogenetically diverse reductive dehalogenase-homologous genes in deep subseafloor sedimentary metagenomes.</title>
        <authorList>
            <person name="Kawai M."/>
            <person name="Futagami T."/>
            <person name="Toyoda A."/>
            <person name="Takaki Y."/>
            <person name="Nishi S."/>
            <person name="Hori S."/>
            <person name="Arai W."/>
            <person name="Tsubouchi T."/>
            <person name="Morono Y."/>
            <person name="Uchiyama I."/>
            <person name="Ito T."/>
            <person name="Fujiyama A."/>
            <person name="Inagaki F."/>
            <person name="Takami H."/>
        </authorList>
    </citation>
    <scope>NUCLEOTIDE SEQUENCE</scope>
    <source>
        <strain evidence="1">Expedition CK06-06</strain>
    </source>
</reference>
<evidence type="ECO:0000313" key="1">
    <source>
        <dbReference type="EMBL" id="GAF83813.1"/>
    </source>
</evidence>
<protein>
    <submittedName>
        <fullName evidence="1">Uncharacterized protein</fullName>
    </submittedName>
</protein>
<accession>X0SRR0</accession>
<name>X0SRR0_9ZZZZ</name>
<organism evidence="1">
    <name type="scientific">marine sediment metagenome</name>
    <dbReference type="NCBI Taxonomy" id="412755"/>
    <lineage>
        <taxon>unclassified sequences</taxon>
        <taxon>metagenomes</taxon>
        <taxon>ecological metagenomes</taxon>
    </lineage>
</organism>
<proteinExistence type="predicted"/>